<name>A0A5M9RE10_9GAMM</name>
<gene>
    <name evidence="5" type="primary">tus</name>
    <name evidence="5" type="ORF">F4V73_05430</name>
</gene>
<accession>A0A5M9RE10</accession>
<dbReference type="SUPFAM" id="SSF56596">
    <property type="entry name" value="Replication terminator protein (Tus)"/>
    <property type="match status" value="1"/>
</dbReference>
<reference evidence="5 6" key="1">
    <citation type="submission" date="2019-09" db="EMBL/GenBank/DDBJ databases">
        <title>Draft genome sequence of various Type strains from the CCUG.</title>
        <authorList>
            <person name="Pineiro-Iglesias B."/>
            <person name="Tunovic T."/>
            <person name="Unosson C."/>
            <person name="Inganas E."/>
            <person name="Ohlen M."/>
            <person name="Cardew S."/>
            <person name="Jensie-Markopoulos S."/>
            <person name="Salva-Serra F."/>
            <person name="Jaen-Luchoro D."/>
            <person name="Karlsson R."/>
            <person name="Svensson-Stadler L."/>
            <person name="Chun J."/>
            <person name="Moore E."/>
        </authorList>
    </citation>
    <scope>NUCLEOTIDE SEQUENCE [LARGE SCALE GENOMIC DNA]</scope>
    <source>
        <strain evidence="5 6">CCUG 53682T</strain>
    </source>
</reference>
<dbReference type="Pfam" id="PF05472">
    <property type="entry name" value="Ter"/>
    <property type="match status" value="1"/>
</dbReference>
<dbReference type="Proteomes" id="UP000322181">
    <property type="component" value="Unassembled WGS sequence"/>
</dbReference>
<evidence type="ECO:0000313" key="6">
    <source>
        <dbReference type="Proteomes" id="UP000322181"/>
    </source>
</evidence>
<dbReference type="InterPro" id="IPR008865">
    <property type="entry name" value="DNA_replication_term_site-bd"/>
</dbReference>
<keyword evidence="3" id="KW-0238">DNA-binding</keyword>
<dbReference type="GO" id="GO:0003677">
    <property type="term" value="F:DNA binding"/>
    <property type="evidence" value="ECO:0007669"/>
    <property type="project" value="UniProtKB-UniRule"/>
</dbReference>
<dbReference type="GO" id="GO:0005737">
    <property type="term" value="C:cytoplasm"/>
    <property type="evidence" value="ECO:0007669"/>
    <property type="project" value="InterPro"/>
</dbReference>
<dbReference type="GO" id="GO:0006274">
    <property type="term" value="P:DNA replication termination"/>
    <property type="evidence" value="ECO:0007669"/>
    <property type="project" value="UniProtKB-UniRule"/>
</dbReference>
<dbReference type="AlphaFoldDB" id="A0A5M9RE10"/>
<protein>
    <recommendedName>
        <fullName evidence="4">DNA replication terminus site-binding protein</fullName>
    </recommendedName>
</protein>
<dbReference type="Gene3D" id="3.30.54.10">
    <property type="match status" value="1"/>
</dbReference>
<comment type="caution">
    <text evidence="5">The sequence shown here is derived from an EMBL/GenBank/DDBJ whole genome shotgun (WGS) entry which is preliminary data.</text>
</comment>
<proteinExistence type="predicted"/>
<evidence type="ECO:0000256" key="3">
    <source>
        <dbReference type="ARBA" id="ARBA00023125"/>
    </source>
</evidence>
<evidence type="ECO:0000256" key="1">
    <source>
        <dbReference type="ARBA" id="ARBA00022490"/>
    </source>
</evidence>
<evidence type="ECO:0000256" key="4">
    <source>
        <dbReference type="NCBIfam" id="TIGR02648"/>
    </source>
</evidence>
<dbReference type="OrthoDB" id="6298545at2"/>
<dbReference type="EMBL" id="VXKB01000001">
    <property type="protein sequence ID" value="KAA8718118.1"/>
    <property type="molecule type" value="Genomic_DNA"/>
</dbReference>
<keyword evidence="1" id="KW-0963">Cytoplasm</keyword>
<evidence type="ECO:0000313" key="5">
    <source>
        <dbReference type="EMBL" id="KAA8718118.1"/>
    </source>
</evidence>
<dbReference type="InterPro" id="IPR036381">
    <property type="entry name" value="Tus_dom1"/>
</dbReference>
<organism evidence="5 6">
    <name type="scientific">Morganella psychrotolerans</name>
    <dbReference type="NCBI Taxonomy" id="368603"/>
    <lineage>
        <taxon>Bacteria</taxon>
        <taxon>Pseudomonadati</taxon>
        <taxon>Pseudomonadota</taxon>
        <taxon>Gammaproteobacteria</taxon>
        <taxon>Enterobacterales</taxon>
        <taxon>Morganellaceae</taxon>
        <taxon>Morganella</taxon>
    </lineage>
</organism>
<dbReference type="NCBIfam" id="TIGR02648">
    <property type="entry name" value="rep_term_tus"/>
    <property type="match status" value="1"/>
</dbReference>
<dbReference type="Gene3D" id="3.50.14.10">
    <property type="entry name" value="Replication terminator Tus, domain 1 superfamily/Replication terminator Tus"/>
    <property type="match status" value="1"/>
</dbReference>
<sequence length="309" mass="35305">MMRYDAKMSLTACFEQLENMLNTFCLTLSHTPGVQAQVYQLPDRLKGEENEEITTIPVIPVSGEAATNMALAHYQRLFIFDNDHNISSKSAVRLPGVILVPLPRAEQRQVKQQLDDINTLKKQLAKIVTETSGVNKTQRFEFVHNQIKGLITLNAYRQIQSVTSPDTVRFGWANKHIIQKVDRDELLAQTEERYQNPRAIAPHTREAWQAFLAKEIAALKQIPADAVLKIKRPVKVQPIARVWYSEAQKQVQYANASPIIVFYDGDDENRPVTGDLPDYDAENIKVRHRPQAKKLISVIPRLHLFMEIM</sequence>
<evidence type="ECO:0000256" key="2">
    <source>
        <dbReference type="ARBA" id="ARBA00022705"/>
    </source>
</evidence>
<keyword evidence="2" id="KW-0235">DNA replication</keyword>
<dbReference type="InterPro" id="IPR036384">
    <property type="entry name" value="Tus_sf"/>
</dbReference>